<dbReference type="NCBIfam" id="NF002935">
    <property type="entry name" value="PRK03578.1"/>
    <property type="match status" value="1"/>
</dbReference>
<dbReference type="NCBIfam" id="TIGR00714">
    <property type="entry name" value="hscB"/>
    <property type="match status" value="1"/>
</dbReference>
<evidence type="ECO:0000313" key="4">
    <source>
        <dbReference type="EMBL" id="QWT49041.1"/>
    </source>
</evidence>
<proteinExistence type="inferred from homology"/>
<comment type="function">
    <text evidence="1 2">Co-chaperone involved in the maturation of iron-sulfur cluster-containing proteins. Seems to help targeting proteins to be folded toward HscA.</text>
</comment>
<evidence type="ECO:0000256" key="1">
    <source>
        <dbReference type="ARBA" id="ARBA00025596"/>
    </source>
</evidence>
<dbReference type="EMBL" id="CP064782">
    <property type="protein sequence ID" value="QWT49041.1"/>
    <property type="molecule type" value="Genomic_DNA"/>
</dbReference>
<dbReference type="InterPro" id="IPR009073">
    <property type="entry name" value="HscB_oligo_C"/>
</dbReference>
<dbReference type="PROSITE" id="PS50076">
    <property type="entry name" value="DNAJ_2"/>
    <property type="match status" value="1"/>
</dbReference>
<comment type="subunit">
    <text evidence="2">Interacts with HscA and stimulates its ATPase activity.</text>
</comment>
<dbReference type="GO" id="GO:0051259">
    <property type="term" value="P:protein complex oligomerization"/>
    <property type="evidence" value="ECO:0007669"/>
    <property type="project" value="InterPro"/>
</dbReference>
<dbReference type="GO" id="GO:0044571">
    <property type="term" value="P:[2Fe-2S] cluster assembly"/>
    <property type="evidence" value="ECO:0007669"/>
    <property type="project" value="InterPro"/>
</dbReference>
<dbReference type="AlphaFoldDB" id="A0A975SMG0"/>
<accession>A0A975SMG0</accession>
<dbReference type="InterPro" id="IPR004640">
    <property type="entry name" value="HscB"/>
</dbReference>
<comment type="similarity">
    <text evidence="2">Belongs to the HscB family.</text>
</comment>
<dbReference type="GO" id="GO:0001671">
    <property type="term" value="F:ATPase activator activity"/>
    <property type="evidence" value="ECO:0007669"/>
    <property type="project" value="InterPro"/>
</dbReference>
<organism evidence="4 5">
    <name type="scientific">Azospira inquinata</name>
    <dbReference type="NCBI Taxonomy" id="2785627"/>
    <lineage>
        <taxon>Bacteria</taxon>
        <taxon>Pseudomonadati</taxon>
        <taxon>Pseudomonadota</taxon>
        <taxon>Betaproteobacteria</taxon>
        <taxon>Rhodocyclales</taxon>
        <taxon>Rhodocyclaceae</taxon>
        <taxon>Azospira</taxon>
    </lineage>
</organism>
<sequence>MDFNADFFSLFDLPVAFTLDGAQLDARFREAAAKVHPDRYAAAPEGERRLAMQWSTRVNEAYQALKKPLSRAQYLLKLAGQEVGAENNTAMPVDFLMEQMEWREQVHEARLAGQSDALEALLDKLQDRLDGDYRSLGELLDQRRDYAAAAALVRKLMFLEKLQSDIDEALVALEDQ</sequence>
<feature type="domain" description="J" evidence="3">
    <location>
        <begin position="6"/>
        <end position="78"/>
    </location>
</feature>
<dbReference type="Pfam" id="PF07743">
    <property type="entry name" value="HSCB_C"/>
    <property type="match status" value="1"/>
</dbReference>
<dbReference type="HAMAP" id="MF_00682">
    <property type="entry name" value="HscB"/>
    <property type="match status" value="1"/>
</dbReference>
<name>A0A975SMG0_9RHOO</name>
<dbReference type="GO" id="GO:1990230">
    <property type="term" value="C:iron-sulfur cluster transfer complex"/>
    <property type="evidence" value="ECO:0007669"/>
    <property type="project" value="TreeGrafter"/>
</dbReference>
<keyword evidence="2" id="KW-0143">Chaperone</keyword>
<dbReference type="GO" id="GO:0051087">
    <property type="term" value="F:protein-folding chaperone binding"/>
    <property type="evidence" value="ECO:0007669"/>
    <property type="project" value="InterPro"/>
</dbReference>
<dbReference type="SMART" id="SM00271">
    <property type="entry name" value="DnaJ"/>
    <property type="match status" value="1"/>
</dbReference>
<evidence type="ECO:0000256" key="2">
    <source>
        <dbReference type="HAMAP-Rule" id="MF_00682"/>
    </source>
</evidence>
<dbReference type="RefSeq" id="WP_216128116.1">
    <property type="nucleotide sequence ID" value="NZ_CP064782.1"/>
</dbReference>
<evidence type="ECO:0000313" key="5">
    <source>
        <dbReference type="Proteomes" id="UP000683428"/>
    </source>
</evidence>
<dbReference type="KEGG" id="aiq:Azoinq_14705"/>
<dbReference type="PANTHER" id="PTHR14021">
    <property type="entry name" value="IRON-SULFUR CLUSTER CO-CHAPERONE PROTEIN HSCB"/>
    <property type="match status" value="1"/>
</dbReference>
<evidence type="ECO:0000259" key="3">
    <source>
        <dbReference type="PROSITE" id="PS50076"/>
    </source>
</evidence>
<dbReference type="PANTHER" id="PTHR14021:SF15">
    <property type="entry name" value="IRON-SULFUR CLUSTER CO-CHAPERONE PROTEIN HSCB"/>
    <property type="match status" value="1"/>
</dbReference>
<dbReference type="InterPro" id="IPR001623">
    <property type="entry name" value="DnaJ_domain"/>
</dbReference>
<keyword evidence="5" id="KW-1185">Reference proteome</keyword>
<dbReference type="GO" id="GO:0006457">
    <property type="term" value="P:protein folding"/>
    <property type="evidence" value="ECO:0007669"/>
    <property type="project" value="UniProtKB-UniRule"/>
</dbReference>
<dbReference type="CDD" id="cd06257">
    <property type="entry name" value="DnaJ"/>
    <property type="match status" value="1"/>
</dbReference>
<gene>
    <name evidence="2 4" type="primary">hscB</name>
    <name evidence="4" type="ORF">Azoinq_14705</name>
</gene>
<dbReference type="Proteomes" id="UP000683428">
    <property type="component" value="Chromosome"/>
</dbReference>
<protein>
    <recommendedName>
        <fullName evidence="2">Co-chaperone protein HscB homolog</fullName>
    </recommendedName>
</protein>
<reference evidence="4" key="1">
    <citation type="submission" date="2020-11" db="EMBL/GenBank/DDBJ databases">
        <title>Azospira inquinata sp. nov.</title>
        <authorList>
            <person name="Moe W.M."/>
            <person name="Mikes M.C."/>
        </authorList>
    </citation>
    <scope>NUCLEOTIDE SEQUENCE</scope>
    <source>
        <strain evidence="4">Azo-3</strain>
    </source>
</reference>